<evidence type="ECO:0000256" key="1">
    <source>
        <dbReference type="SAM" id="Phobius"/>
    </source>
</evidence>
<evidence type="ECO:0000259" key="2">
    <source>
        <dbReference type="Pfam" id="PF07670"/>
    </source>
</evidence>
<proteinExistence type="predicted"/>
<feature type="transmembrane region" description="Helical" evidence="1">
    <location>
        <begin position="7"/>
        <end position="24"/>
    </location>
</feature>
<feature type="transmembrane region" description="Helical" evidence="1">
    <location>
        <begin position="384"/>
        <end position="408"/>
    </location>
</feature>
<dbReference type="InterPro" id="IPR011642">
    <property type="entry name" value="Gate_dom"/>
</dbReference>
<keyword evidence="4" id="KW-1185">Reference proteome</keyword>
<evidence type="ECO:0000313" key="4">
    <source>
        <dbReference type="Proteomes" id="UP001519289"/>
    </source>
</evidence>
<feature type="domain" description="Nucleoside transporter/FeoB GTPase Gate" evidence="2">
    <location>
        <begin position="41"/>
        <end position="96"/>
    </location>
</feature>
<gene>
    <name evidence="3" type="ORF">J2Z79_002541</name>
</gene>
<feature type="transmembrane region" description="Helical" evidence="1">
    <location>
        <begin position="84"/>
        <end position="106"/>
    </location>
</feature>
<reference evidence="3 4" key="1">
    <citation type="submission" date="2021-03" db="EMBL/GenBank/DDBJ databases">
        <title>Genomic Encyclopedia of Type Strains, Phase IV (KMG-IV): sequencing the most valuable type-strain genomes for metagenomic binning, comparative biology and taxonomic classification.</title>
        <authorList>
            <person name="Goeker M."/>
        </authorList>
    </citation>
    <scope>NUCLEOTIDE SEQUENCE [LARGE SCALE GENOMIC DNA]</scope>
    <source>
        <strain evidence="3 4">DSM 27138</strain>
    </source>
</reference>
<dbReference type="InterPro" id="IPR014226">
    <property type="entry name" value="Spore_IM_YlbJ"/>
</dbReference>
<dbReference type="EMBL" id="JAGGLG010000023">
    <property type="protein sequence ID" value="MBP2019124.1"/>
    <property type="molecule type" value="Genomic_DNA"/>
</dbReference>
<dbReference type="Proteomes" id="UP001519289">
    <property type="component" value="Unassembled WGS sequence"/>
</dbReference>
<accession>A0ABS4JU93</accession>
<dbReference type="Pfam" id="PF07670">
    <property type="entry name" value="Gate"/>
    <property type="match status" value="1"/>
</dbReference>
<feature type="transmembrane region" description="Helical" evidence="1">
    <location>
        <begin position="329"/>
        <end position="348"/>
    </location>
</feature>
<keyword evidence="1" id="KW-1133">Transmembrane helix</keyword>
<comment type="caution">
    <text evidence="3">The sequence shown here is derived from an EMBL/GenBank/DDBJ whole genome shotgun (WGS) entry which is preliminary data.</text>
</comment>
<feature type="transmembrane region" description="Helical" evidence="1">
    <location>
        <begin position="127"/>
        <end position="146"/>
    </location>
</feature>
<feature type="transmembrane region" description="Helical" evidence="1">
    <location>
        <begin position="36"/>
        <end position="53"/>
    </location>
</feature>
<organism evidence="3 4">
    <name type="scientific">Symbiobacterium terraclitae</name>
    <dbReference type="NCBI Taxonomy" id="557451"/>
    <lineage>
        <taxon>Bacteria</taxon>
        <taxon>Bacillati</taxon>
        <taxon>Bacillota</taxon>
        <taxon>Clostridia</taxon>
        <taxon>Eubacteriales</taxon>
        <taxon>Symbiobacteriaceae</taxon>
        <taxon>Symbiobacterium</taxon>
    </lineage>
</organism>
<feature type="transmembrane region" description="Helical" evidence="1">
    <location>
        <begin position="152"/>
        <end position="171"/>
    </location>
</feature>
<protein>
    <submittedName>
        <fullName evidence="3">Sporulation integral membrane protein YlbJ</fullName>
    </submittedName>
</protein>
<dbReference type="NCBIfam" id="TIGR02871">
    <property type="entry name" value="spore_ylbJ"/>
    <property type="match status" value="1"/>
</dbReference>
<keyword evidence="1" id="KW-0472">Membrane</keyword>
<evidence type="ECO:0000313" key="3">
    <source>
        <dbReference type="EMBL" id="MBP2019124.1"/>
    </source>
</evidence>
<dbReference type="RefSeq" id="WP_209467243.1">
    <property type="nucleotide sequence ID" value="NZ_JAGGLG010000023.1"/>
</dbReference>
<sequence length="413" mass="43940">MRGKLPTLALAAAVVMLTLSLVIYPKESLEAAKDGMNLFFTVVFPSLLPFFILSEMMLGLGVVHFIGVLFTPLMRPLFNVPGEGAFVLSMGLAAGFPMDAVITARFRRGNMCTRVEGERMLAFSNTADPLFIWGAVAVGMFGMPALGGTMALAHYIAALLVGLTFRFYGLNETEYTPEPRREGSMLSRAVQALIRARREDGRPVGQMLGDAITDSVKTMALICGYIILFSTIARMIDVSGVFPYLAAPFESLFRLFGIDPALVRAAVTGLLEVDLGTLAASRATGAPLVQQVAVAGAIIGWSGLSVHGQVASVLTGTDIRMGPYVAARLLHAVLAFIATLVLLPTARIPGLGMARVLPALGGLPDGLWRVSFLDYLVRGAGWSLAVPLGLALVGVTAAALTGGLRWAYFYARR</sequence>
<keyword evidence="1" id="KW-0812">Transmembrane</keyword>
<name>A0ABS4JU93_9FIRM</name>